<organism evidence="1 2">
    <name type="scientific">Phlebia brevispora</name>
    <dbReference type="NCBI Taxonomy" id="194682"/>
    <lineage>
        <taxon>Eukaryota</taxon>
        <taxon>Fungi</taxon>
        <taxon>Dikarya</taxon>
        <taxon>Basidiomycota</taxon>
        <taxon>Agaricomycotina</taxon>
        <taxon>Agaricomycetes</taxon>
        <taxon>Polyporales</taxon>
        <taxon>Meruliaceae</taxon>
        <taxon>Phlebia</taxon>
    </lineage>
</organism>
<comment type="caution">
    <text evidence="1">The sequence shown here is derived from an EMBL/GenBank/DDBJ whole genome shotgun (WGS) entry which is preliminary data.</text>
</comment>
<dbReference type="EMBL" id="JANHOG010001990">
    <property type="protein sequence ID" value="KAJ3528828.1"/>
    <property type="molecule type" value="Genomic_DNA"/>
</dbReference>
<evidence type="ECO:0000313" key="2">
    <source>
        <dbReference type="Proteomes" id="UP001148662"/>
    </source>
</evidence>
<dbReference type="Proteomes" id="UP001148662">
    <property type="component" value="Unassembled WGS sequence"/>
</dbReference>
<gene>
    <name evidence="1" type="ORF">NM688_g7941</name>
</gene>
<keyword evidence="2" id="KW-1185">Reference proteome</keyword>
<name>A0ACC1RZF7_9APHY</name>
<protein>
    <submittedName>
        <fullName evidence="1">Uncharacterized protein</fullName>
    </submittedName>
</protein>
<proteinExistence type="predicted"/>
<accession>A0ACC1RZF7</accession>
<reference evidence="1" key="1">
    <citation type="submission" date="2022-07" db="EMBL/GenBank/DDBJ databases">
        <title>Genome Sequence of Phlebia brevispora.</title>
        <authorList>
            <person name="Buettner E."/>
        </authorList>
    </citation>
    <scope>NUCLEOTIDE SEQUENCE</scope>
    <source>
        <strain evidence="1">MPL23</strain>
    </source>
</reference>
<sequence length="218" mass="24035">MKLHPGCNHHQALSSYRSIEYQTKTESNAQRRVNDMSSTKAVLTPLASLKVSRHQIPKHGLVPNTSIHNKPLLIYTTAFPSPSASQVESHLRSVGVFEPQWRYTMYSKSHFHSTTHEFLVVTSGSARVLLGGEGNPGAVETEVKAGDAILVPAGVSHRLLVDYGGFEMVGSYPVGATKWDMCYGRQGEDTEGIEKRIRALGWFERDPLYGEEGPALDV</sequence>
<evidence type="ECO:0000313" key="1">
    <source>
        <dbReference type="EMBL" id="KAJ3528828.1"/>
    </source>
</evidence>